<protein>
    <submittedName>
        <fullName evidence="2">PIR Superfamily Protein</fullName>
    </submittedName>
</protein>
<sequence length="259" mass="30399">MSFNFVTDNYSITEEKKDIYINAKTLGNSHPCILYKYWFFHKIINHNPEEIDFNKLNHIWNKNTMDIYSFISLDRCIFLAKTLDDVKIMKVLYDHVFFFNNEDNNYNYIDKIKKCEFCNNLEMYIRKTFSNKPVKCAHGSSYAICVEYNEHLNKYFNVDELSSLSCENDAKMSYCPSYSKLQEHVAHEMTPVIEKRGELMEIMQDKTSAQGNPENPEGNNIADKNVIGSISVLGISCILFFLYKSNKMDYQNVEESKEI</sequence>
<dbReference type="AlphaFoldDB" id="A0A1A8XGA6"/>
<keyword evidence="1" id="KW-0812">Transmembrane</keyword>
<keyword evidence="1" id="KW-0472">Membrane</keyword>
<keyword evidence="1" id="KW-1133">Transmembrane helix</keyword>
<accession>A0A1A8XGA6</accession>
<dbReference type="Proteomes" id="UP000078546">
    <property type="component" value="Unassembled WGS sequence"/>
</dbReference>
<proteinExistence type="predicted"/>
<gene>
    <name evidence="2" type="ORF">POVCU1_082570</name>
</gene>
<dbReference type="EMBL" id="FLQV01003918">
    <property type="protein sequence ID" value="SBT02956.1"/>
    <property type="molecule type" value="Genomic_DNA"/>
</dbReference>
<name>A0A1A8XGA6_PLAOA</name>
<organism evidence="2 3">
    <name type="scientific">Plasmodium ovale curtisi</name>
    <dbReference type="NCBI Taxonomy" id="864141"/>
    <lineage>
        <taxon>Eukaryota</taxon>
        <taxon>Sar</taxon>
        <taxon>Alveolata</taxon>
        <taxon>Apicomplexa</taxon>
        <taxon>Aconoidasida</taxon>
        <taxon>Haemosporida</taxon>
        <taxon>Plasmodiidae</taxon>
        <taxon>Plasmodium</taxon>
        <taxon>Plasmodium (Plasmodium)</taxon>
    </lineage>
</organism>
<evidence type="ECO:0000313" key="3">
    <source>
        <dbReference type="Proteomes" id="UP000078546"/>
    </source>
</evidence>
<feature type="transmembrane region" description="Helical" evidence="1">
    <location>
        <begin position="226"/>
        <end position="243"/>
    </location>
</feature>
<evidence type="ECO:0000256" key="1">
    <source>
        <dbReference type="SAM" id="Phobius"/>
    </source>
</evidence>
<evidence type="ECO:0000313" key="2">
    <source>
        <dbReference type="EMBL" id="SBT02956.1"/>
    </source>
</evidence>
<reference evidence="3" key="1">
    <citation type="submission" date="2016-05" db="EMBL/GenBank/DDBJ databases">
        <authorList>
            <person name="Naeem Raeece"/>
        </authorList>
    </citation>
    <scope>NUCLEOTIDE SEQUENCE [LARGE SCALE GENOMIC DNA]</scope>
</reference>